<gene>
    <name evidence="2" type="ORF">PN36_16595</name>
</gene>
<dbReference type="Proteomes" id="UP000030428">
    <property type="component" value="Unassembled WGS sequence"/>
</dbReference>
<feature type="transmembrane region" description="Helical" evidence="1">
    <location>
        <begin position="74"/>
        <end position="92"/>
    </location>
</feature>
<dbReference type="EMBL" id="JSZA02000062">
    <property type="protein sequence ID" value="KHD06259.1"/>
    <property type="molecule type" value="Genomic_DNA"/>
</dbReference>
<reference evidence="2 3" key="1">
    <citation type="journal article" date="2016" name="Front. Microbiol.">
        <title>Single-Cell (Meta-)Genomics of a Dimorphic Candidatus Thiomargarita nelsonii Reveals Genomic Plasticity.</title>
        <authorList>
            <person name="Flood B.E."/>
            <person name="Fliss P."/>
            <person name="Jones D.S."/>
            <person name="Dick G.J."/>
            <person name="Jain S."/>
            <person name="Kaster A.K."/>
            <person name="Winkel M."/>
            <person name="Mussmann M."/>
            <person name="Bailey J."/>
        </authorList>
    </citation>
    <scope>NUCLEOTIDE SEQUENCE [LARGE SCALE GENOMIC DNA]</scope>
    <source>
        <strain evidence="2">Hydrate Ridge</strain>
    </source>
</reference>
<evidence type="ECO:0000256" key="1">
    <source>
        <dbReference type="SAM" id="Phobius"/>
    </source>
</evidence>
<feature type="transmembrane region" description="Helical" evidence="1">
    <location>
        <begin position="183"/>
        <end position="204"/>
    </location>
</feature>
<protein>
    <recommendedName>
        <fullName evidence="4">Spermidine synthase</fullName>
    </recommendedName>
</protein>
<dbReference type="Gene3D" id="3.40.50.150">
    <property type="entry name" value="Vaccinia Virus protein VP39"/>
    <property type="match status" value="1"/>
</dbReference>
<dbReference type="AlphaFoldDB" id="A0A0A6P7I7"/>
<keyword evidence="3" id="KW-1185">Reference proteome</keyword>
<evidence type="ECO:0008006" key="4">
    <source>
        <dbReference type="Google" id="ProtNLM"/>
    </source>
</evidence>
<feature type="transmembrane region" description="Helical" evidence="1">
    <location>
        <begin position="135"/>
        <end position="153"/>
    </location>
</feature>
<feature type="transmembrane region" description="Helical" evidence="1">
    <location>
        <begin position="726"/>
        <end position="749"/>
    </location>
</feature>
<organism evidence="2 3">
    <name type="scientific">Candidatus Thiomargarita nelsonii</name>
    <dbReference type="NCBI Taxonomy" id="1003181"/>
    <lineage>
        <taxon>Bacteria</taxon>
        <taxon>Pseudomonadati</taxon>
        <taxon>Pseudomonadota</taxon>
        <taxon>Gammaproteobacteria</taxon>
        <taxon>Thiotrichales</taxon>
        <taxon>Thiotrichaceae</taxon>
        <taxon>Thiomargarita</taxon>
    </lineage>
</organism>
<feature type="transmembrane region" description="Helical" evidence="1">
    <location>
        <begin position="159"/>
        <end position="176"/>
    </location>
</feature>
<keyword evidence="1" id="KW-1133">Transmembrane helix</keyword>
<evidence type="ECO:0000313" key="3">
    <source>
        <dbReference type="Proteomes" id="UP000030428"/>
    </source>
</evidence>
<name>A0A0A6P7I7_9GAMM</name>
<feature type="transmembrane region" description="Helical" evidence="1">
    <location>
        <begin position="658"/>
        <end position="681"/>
    </location>
</feature>
<feature type="transmembrane region" description="Helical" evidence="1">
    <location>
        <begin position="567"/>
        <end position="588"/>
    </location>
</feature>
<dbReference type="InterPro" id="IPR029063">
    <property type="entry name" value="SAM-dependent_MTases_sf"/>
</dbReference>
<keyword evidence="1" id="KW-0472">Membrane</keyword>
<sequence length="780" mass="85687">MHIYLGTFLIALSTLALEITLTRLLSVITWYHLAFFAIATAMLGMTAGAVTVYLKPNWFSQKLDGKLAKACLGYSLVTPIALIILCLTPLVLKPSIMSLFALMMATIACSIPFYFSGIVITVVLTQYQLPIGKIYASDLIGASLGCLLVLGGLEILDAPSFILLCAAIGVLAGLSFRFRLGYFGLFIILIGSVFLNASNSPYGIGPFFIKGQIKNAEQVLLERWNSFSRVAVFKSLELPPQYWGASPVAPREKILPLHFMNIDGEAGTIVQKFSSLKDIEHLRFDVTNIGYYLRPKGGACIIGVGGGRDLQGAILFGHEKVIGVDVNPIFIDLLQNEFREFAGLADRDEVTFVVDEARSYLSRTQDKYSIIQMSLIDTWAATGVGAFSLSENALYTTEAWQIFLNRLHDDGILTVSRWYDSHNLGETGRIVSLAVASLLKSGIKNPAEHIAMITIGNISTLLLSKQAFSVQDIAKLKKVSADLAYNLVIVPSAPPSHKVLRDIVSVSSLEELSTAIADKELNYEPTTDENPYFFNMLRLQHIYLAFQSDAGFSSGVIAGNLHATLTLIGLLISLLLLTLVTIIFPLFAAKKKSKIIWSRALYFSLIGAGFMFVEIALIQMLSVFLGHPVYALGILLFTIIASTGIGSFLSTRLPLTHWLFVLPLFMVTAIILTQFFLPMLISNMITSVMLKKILVSILVIFPLGMLMGLFFPTGMRLVKGDSETPWYWALNGIFGVLCSALAVFFSIYFGISTNFYIAASCYAMLLICLYYMPVIKSLPL</sequence>
<feature type="transmembrane region" description="Helical" evidence="1">
    <location>
        <begin position="630"/>
        <end position="651"/>
    </location>
</feature>
<accession>A0A0A6P7I7</accession>
<evidence type="ECO:0000313" key="2">
    <source>
        <dbReference type="EMBL" id="KHD06259.1"/>
    </source>
</evidence>
<dbReference type="CDD" id="cd02440">
    <property type="entry name" value="AdoMet_MTases"/>
    <property type="match status" value="1"/>
</dbReference>
<feature type="transmembrane region" description="Helical" evidence="1">
    <location>
        <begin position="98"/>
        <end position="123"/>
    </location>
</feature>
<comment type="caution">
    <text evidence="2">The sequence shown here is derived from an EMBL/GenBank/DDBJ whole genome shotgun (WGS) entry which is preliminary data.</text>
</comment>
<feature type="transmembrane region" description="Helical" evidence="1">
    <location>
        <begin position="32"/>
        <end position="54"/>
    </location>
</feature>
<feature type="transmembrane region" description="Helical" evidence="1">
    <location>
        <begin position="600"/>
        <end position="624"/>
    </location>
</feature>
<proteinExistence type="predicted"/>
<feature type="transmembrane region" description="Helical" evidence="1">
    <location>
        <begin position="755"/>
        <end position="772"/>
    </location>
</feature>
<feature type="transmembrane region" description="Helical" evidence="1">
    <location>
        <begin position="693"/>
        <end position="714"/>
    </location>
</feature>
<keyword evidence="1" id="KW-0812">Transmembrane</keyword>
<dbReference type="SUPFAM" id="SSF53335">
    <property type="entry name" value="S-adenosyl-L-methionine-dependent methyltransferases"/>
    <property type="match status" value="1"/>
</dbReference>